<dbReference type="Gene3D" id="3.30.465.10">
    <property type="match status" value="1"/>
</dbReference>
<dbReference type="SUPFAM" id="SSF56176">
    <property type="entry name" value="FAD-binding/transporter-associated domain-like"/>
    <property type="match status" value="1"/>
</dbReference>
<reference evidence="5 6" key="1">
    <citation type="submission" date="2021-07" db="EMBL/GenBank/DDBJ databases">
        <title>Paraburkholderia edwinii protects Aspergillus sp. from phenazines by acting as a toxin sponge.</title>
        <authorList>
            <person name="Dahlstrom K.M."/>
            <person name="Newman D.K."/>
        </authorList>
    </citation>
    <scope>NUCLEOTIDE SEQUENCE [LARGE SCALE GENOMIC DNA]</scope>
    <source>
        <strain evidence="5 6">Pe01</strain>
    </source>
</reference>
<evidence type="ECO:0000259" key="4">
    <source>
        <dbReference type="PROSITE" id="PS51387"/>
    </source>
</evidence>
<evidence type="ECO:0000256" key="3">
    <source>
        <dbReference type="ARBA" id="ARBA00023002"/>
    </source>
</evidence>
<dbReference type="Proteomes" id="UP000826462">
    <property type="component" value="Chromosome 2"/>
</dbReference>
<name>A0ABX8UVX9_9BURK</name>
<feature type="domain" description="FAD-binding PCMH-type" evidence="4">
    <location>
        <begin position="1"/>
        <end position="177"/>
    </location>
</feature>
<dbReference type="PANTHER" id="PTHR42659">
    <property type="entry name" value="XANTHINE DEHYDROGENASE SUBUNIT C-RELATED"/>
    <property type="match status" value="1"/>
</dbReference>
<keyword evidence="1" id="KW-0285">Flavoprotein</keyword>
<evidence type="ECO:0000256" key="2">
    <source>
        <dbReference type="ARBA" id="ARBA00022827"/>
    </source>
</evidence>
<proteinExistence type="predicted"/>
<accession>A0ABX8UVX9</accession>
<dbReference type="InterPro" id="IPR036318">
    <property type="entry name" value="FAD-bd_PCMH-like_sf"/>
</dbReference>
<dbReference type="InterPro" id="IPR016169">
    <property type="entry name" value="FAD-bd_PCMH_sub2"/>
</dbReference>
<gene>
    <name evidence="5" type="ORF">KZJ38_29330</name>
</gene>
<dbReference type="EMBL" id="CP080096">
    <property type="protein sequence ID" value="QYD71154.1"/>
    <property type="molecule type" value="Genomic_DNA"/>
</dbReference>
<dbReference type="PANTHER" id="PTHR42659:SF2">
    <property type="entry name" value="XANTHINE DEHYDROGENASE SUBUNIT C-RELATED"/>
    <property type="match status" value="1"/>
</dbReference>
<dbReference type="InterPro" id="IPR016167">
    <property type="entry name" value="FAD-bd_PCMH_sub1"/>
</dbReference>
<sequence length="281" mass="30038">MKAAVFDYEKPQDYDDAVRLVAASAGMAKFVAGSQSLGPMMNLRFAQPEQLVDVRGIAALRACRDEGAHGVLGAGITHAQIEDRAVDDYTQGLMPHVARGIAYRAVRNRGTLGGSLAHADPAADWINVMCGLDADFLVAGAQGERVVKSADWMSGAFTTALEPDELLTGVRIRKLMANARWSYYKFNRKPGEFAEAIALFIDDPAAGVCRAVIGALDGPPHLIADARALIDAPTPTALEPHLLDAGLESGSYEYQVHRVALERAAATLRTQGTQGKGRNPQ</sequence>
<dbReference type="InterPro" id="IPR002346">
    <property type="entry name" value="Mopterin_DH_FAD-bd"/>
</dbReference>
<keyword evidence="3" id="KW-0560">Oxidoreductase</keyword>
<evidence type="ECO:0000313" key="5">
    <source>
        <dbReference type="EMBL" id="QYD71154.1"/>
    </source>
</evidence>
<organism evidence="5 6">
    <name type="scientific">Paraburkholderia edwinii</name>
    <dbReference type="NCBI Taxonomy" id="2861782"/>
    <lineage>
        <taxon>Bacteria</taxon>
        <taxon>Pseudomonadati</taxon>
        <taxon>Pseudomonadota</taxon>
        <taxon>Betaproteobacteria</taxon>
        <taxon>Burkholderiales</taxon>
        <taxon>Burkholderiaceae</taxon>
        <taxon>Paraburkholderia</taxon>
    </lineage>
</organism>
<dbReference type="Pfam" id="PF00941">
    <property type="entry name" value="FAD_binding_5"/>
    <property type="match status" value="1"/>
</dbReference>
<dbReference type="PROSITE" id="PS51387">
    <property type="entry name" value="FAD_PCMH"/>
    <property type="match status" value="1"/>
</dbReference>
<keyword evidence="6" id="KW-1185">Reference proteome</keyword>
<dbReference type="Gene3D" id="3.30.43.10">
    <property type="entry name" value="Uridine Diphospho-n-acetylenolpyruvylglucosamine Reductase, domain 2"/>
    <property type="match status" value="1"/>
</dbReference>
<dbReference type="RefSeq" id="WP_219800587.1">
    <property type="nucleotide sequence ID" value="NZ_CP080096.1"/>
</dbReference>
<evidence type="ECO:0000313" key="6">
    <source>
        <dbReference type="Proteomes" id="UP000826462"/>
    </source>
</evidence>
<keyword evidence="2" id="KW-0274">FAD</keyword>
<dbReference type="InterPro" id="IPR016166">
    <property type="entry name" value="FAD-bd_PCMH"/>
</dbReference>
<protein>
    <submittedName>
        <fullName evidence="5">FAD binding domain-containing protein</fullName>
    </submittedName>
</protein>
<dbReference type="InterPro" id="IPR051312">
    <property type="entry name" value="Diverse_Substr_Oxidored"/>
</dbReference>
<evidence type="ECO:0000256" key="1">
    <source>
        <dbReference type="ARBA" id="ARBA00022630"/>
    </source>
</evidence>